<dbReference type="EMBL" id="VIWU01000001">
    <property type="protein sequence ID" value="TWF77334.1"/>
    <property type="molecule type" value="Genomic_DNA"/>
</dbReference>
<name>A0A561SR34_9PSEU</name>
<gene>
    <name evidence="1" type="ORF">FHX44_113242</name>
</gene>
<organism evidence="1 2">
    <name type="scientific">Pseudonocardia hierapolitana</name>
    <dbReference type="NCBI Taxonomy" id="1128676"/>
    <lineage>
        <taxon>Bacteria</taxon>
        <taxon>Bacillati</taxon>
        <taxon>Actinomycetota</taxon>
        <taxon>Actinomycetes</taxon>
        <taxon>Pseudonocardiales</taxon>
        <taxon>Pseudonocardiaceae</taxon>
        <taxon>Pseudonocardia</taxon>
    </lineage>
</organism>
<dbReference type="AlphaFoldDB" id="A0A561SR34"/>
<dbReference type="OrthoDB" id="4928804at2"/>
<comment type="caution">
    <text evidence="1">The sequence shown here is derived from an EMBL/GenBank/DDBJ whole genome shotgun (WGS) entry which is preliminary data.</text>
</comment>
<evidence type="ECO:0008006" key="3">
    <source>
        <dbReference type="Google" id="ProtNLM"/>
    </source>
</evidence>
<proteinExistence type="predicted"/>
<keyword evidence="2" id="KW-1185">Reference proteome</keyword>
<dbReference type="RefSeq" id="WP_147256530.1">
    <property type="nucleotide sequence ID" value="NZ_VIWU01000001.1"/>
</dbReference>
<evidence type="ECO:0000313" key="1">
    <source>
        <dbReference type="EMBL" id="TWF77334.1"/>
    </source>
</evidence>
<reference evidence="1 2" key="1">
    <citation type="submission" date="2019-06" db="EMBL/GenBank/DDBJ databases">
        <title>Sequencing the genomes of 1000 actinobacteria strains.</title>
        <authorList>
            <person name="Klenk H.-P."/>
        </authorList>
    </citation>
    <scope>NUCLEOTIDE SEQUENCE [LARGE SCALE GENOMIC DNA]</scope>
    <source>
        <strain evidence="1 2">DSM 45671</strain>
    </source>
</reference>
<sequence length="198" mass="21800">MIHEAAVFQLADEAAVRAFTLVGAEDMDSVLPPLFDMPGADQPRPLREVLAHAAYDEAWIPDMLAGRTMDEVGRYAYDGDLLGDDPHGNIARIAERARSAAARVTDRDAVVHCGYGDVAAWDYFWQLNVARTLAAHDIARHLGAESPVSEELARAMWEGTAPAADMWRSFGIYRTEVEVPDGASWRARYLALTGRNES</sequence>
<accession>A0A561SR34</accession>
<dbReference type="Proteomes" id="UP000321261">
    <property type="component" value="Unassembled WGS sequence"/>
</dbReference>
<evidence type="ECO:0000313" key="2">
    <source>
        <dbReference type="Proteomes" id="UP000321261"/>
    </source>
</evidence>
<protein>
    <recommendedName>
        <fullName evidence="3">Mycothiol maleylpyruvate isomerase-like protein</fullName>
    </recommendedName>
</protein>